<evidence type="ECO:0000256" key="2">
    <source>
        <dbReference type="SAM" id="MobiDB-lite"/>
    </source>
</evidence>
<dbReference type="Gene3D" id="3.30.1540.10">
    <property type="entry name" value="formyl-coa transferase, domain 3"/>
    <property type="match status" value="2"/>
</dbReference>
<gene>
    <name evidence="3" type="ORF">RB614_13555</name>
</gene>
<feature type="region of interest" description="Disordered" evidence="2">
    <location>
        <begin position="356"/>
        <end position="399"/>
    </location>
</feature>
<organism evidence="3 4">
    <name type="scientific">Phytohabitans maris</name>
    <dbReference type="NCBI Taxonomy" id="3071409"/>
    <lineage>
        <taxon>Bacteria</taxon>
        <taxon>Bacillati</taxon>
        <taxon>Actinomycetota</taxon>
        <taxon>Actinomycetes</taxon>
        <taxon>Micromonosporales</taxon>
        <taxon>Micromonosporaceae</taxon>
    </lineage>
</organism>
<keyword evidence="4" id="KW-1185">Reference proteome</keyword>
<evidence type="ECO:0000256" key="1">
    <source>
        <dbReference type="ARBA" id="ARBA00022679"/>
    </source>
</evidence>
<keyword evidence="1 3" id="KW-0808">Transferase</keyword>
<dbReference type="EMBL" id="JAVHUY010000011">
    <property type="protein sequence ID" value="MDQ7905545.1"/>
    <property type="molecule type" value="Genomic_DNA"/>
</dbReference>
<dbReference type="Proteomes" id="UP001230908">
    <property type="component" value="Unassembled WGS sequence"/>
</dbReference>
<dbReference type="InterPro" id="IPR003673">
    <property type="entry name" value="CoA-Trfase_fam_III"/>
</dbReference>
<dbReference type="RefSeq" id="WP_308712818.1">
    <property type="nucleotide sequence ID" value="NZ_JAVHUY010000011.1"/>
</dbReference>
<comment type="caution">
    <text evidence="3">The sequence shown here is derived from an EMBL/GenBank/DDBJ whole genome shotgun (WGS) entry which is preliminary data.</text>
</comment>
<proteinExistence type="predicted"/>
<dbReference type="SUPFAM" id="SSF89796">
    <property type="entry name" value="CoA-transferase family III (CaiB/BaiF)"/>
    <property type="match status" value="2"/>
</dbReference>
<dbReference type="InterPro" id="IPR050483">
    <property type="entry name" value="CoA-transferase_III_domain"/>
</dbReference>
<dbReference type="PANTHER" id="PTHR48207">
    <property type="entry name" value="SUCCINATE--HYDROXYMETHYLGLUTARATE COA-TRANSFERASE"/>
    <property type="match status" value="1"/>
</dbReference>
<sequence>MDSFTSLAGLKVLELSGDIAVAYCAKVLGEFGADVVKVEPPGGDWVRGFGPTGPAPDSAVFIYTNTGKRTVVADLHDPADPIVPGLLAAADVVIGSASAEELEDRGLSPHRLAHDHGVVYVSIRPYGFAGPGAGRPGTELDVFHAGGEGLLLPGGLSYELFPDRPPVKAGRHLTDYDAGNVGALLALALTMRRLETGAGAFADVSKQDVAISLGRVTIDRQLNQGIRVNRADRGYDYGGIFPCLDGYITVRPTQDAFWASLATGIGRPDLVDDPRFATRGARETNATALDEIIRSWCATRRARDIYDQLAPLGTPVGYYSDAPALLTSEHAAKRGDLGEVSAAGLSLVVPRPGYTFDGRPLPGPEPWPPAPAQSSEPPPGWSTPRRPAAGDGRDLPAHGPLTGVRVLDLTWVAAGPYTTELLSMLGAEVVKVESSAKPDLFRQVPDDDAAGLNRSARFNSVNLNKQSVGINLQVPRGRALLRRLALAADLIVSNFRPGALERLSLTYDDLKDANPDVVVVCISSAGRGGTDPGYAGYASIFNSMGGLGHLTGYADGPAVEVRDSVDLRTGTVAAVGALAALLARRRGGAGTAVDVSAQQAITGLVGDSVIEYQLVGRVPWRAGNGLYDLWPYDVFPCRGDDEWVAVAARDARDRGRIGAVVGLDLAAAVSEEERRSAEAGIAAWTSARDATQVVAALHAVDVPAAKVLGGDDILRDAHVRERGLLRELDHPTLGPQIVVGAPWRIDGEVAATSPAPALGRDTVRAIRSWTGLPAAEIAELVEMGAVEATTDE</sequence>
<protein>
    <submittedName>
        <fullName evidence="3">CoA transferase</fullName>
    </submittedName>
</protein>
<evidence type="ECO:0000313" key="4">
    <source>
        <dbReference type="Proteomes" id="UP001230908"/>
    </source>
</evidence>
<dbReference type="Gene3D" id="3.40.50.10540">
    <property type="entry name" value="Crotonobetainyl-coa:carnitine coa-transferase, domain 1"/>
    <property type="match status" value="2"/>
</dbReference>
<evidence type="ECO:0000313" key="3">
    <source>
        <dbReference type="EMBL" id="MDQ7905545.1"/>
    </source>
</evidence>
<name>A0ABU0ZER8_9ACTN</name>
<feature type="compositionally biased region" description="Pro residues" evidence="2">
    <location>
        <begin position="361"/>
        <end position="381"/>
    </location>
</feature>
<dbReference type="PANTHER" id="PTHR48207:SF3">
    <property type="entry name" value="SUCCINATE--HYDROXYMETHYLGLUTARATE COA-TRANSFERASE"/>
    <property type="match status" value="1"/>
</dbReference>
<dbReference type="InterPro" id="IPR023606">
    <property type="entry name" value="CoA-Trfase_III_dom_1_sf"/>
</dbReference>
<dbReference type="Pfam" id="PF02515">
    <property type="entry name" value="CoA_transf_3"/>
    <property type="match status" value="2"/>
</dbReference>
<accession>A0ABU0ZER8</accession>
<dbReference type="InterPro" id="IPR044855">
    <property type="entry name" value="CoA-Trfase_III_dom3_sf"/>
</dbReference>
<dbReference type="GO" id="GO:0016740">
    <property type="term" value="F:transferase activity"/>
    <property type="evidence" value="ECO:0007669"/>
    <property type="project" value="UniProtKB-KW"/>
</dbReference>
<reference evidence="3 4" key="1">
    <citation type="submission" date="2023-08" db="EMBL/GenBank/DDBJ databases">
        <title>Phytohabitans sansha sp. nov., isolated from marine sediment.</title>
        <authorList>
            <person name="Zhao Y."/>
            <person name="Yi K."/>
        </authorList>
    </citation>
    <scope>NUCLEOTIDE SEQUENCE [LARGE SCALE GENOMIC DNA]</scope>
    <source>
        <strain evidence="3 4">ZYX-F-186</strain>
    </source>
</reference>